<dbReference type="Gene3D" id="3.40.50.150">
    <property type="entry name" value="Vaccinia Virus protein VP39"/>
    <property type="match status" value="1"/>
</dbReference>
<dbReference type="NCBIfam" id="NF037959">
    <property type="entry name" value="MFS_SpdSyn"/>
    <property type="match status" value="1"/>
</dbReference>
<sequence>MADPTSLHFEYIARMGHVIDAAFPVGESITALHLGAGALTIPRYIEATRSGSRQQVVEIERDLIDFVRQHCPLPRNASIRCRYGDAREVMESLPKGLLGQVDLVVVDVFRGARTPAHVTSVEFYSAIKKLLAPGGIVIANVADGPPMSFARGQLATLRYVFGDAFGVAEQGVANSKRFGNVVLGALSDGTVPPWVSTLAGKGPHPTGLIAGAEAVTWSASATVVTDNTAIDSPPPARNLFRS</sequence>
<organism evidence="2">
    <name type="scientific">freshwater metagenome</name>
    <dbReference type="NCBI Taxonomy" id="449393"/>
    <lineage>
        <taxon>unclassified sequences</taxon>
        <taxon>metagenomes</taxon>
        <taxon>ecological metagenomes</taxon>
    </lineage>
</organism>
<evidence type="ECO:0000256" key="1">
    <source>
        <dbReference type="ARBA" id="ARBA00023115"/>
    </source>
</evidence>
<accession>A0A6J6J5C9</accession>
<proteinExistence type="predicted"/>
<reference evidence="2" key="1">
    <citation type="submission" date="2020-05" db="EMBL/GenBank/DDBJ databases">
        <authorList>
            <person name="Chiriac C."/>
            <person name="Salcher M."/>
            <person name="Ghai R."/>
            <person name="Kavagutti S V."/>
        </authorList>
    </citation>
    <scope>NUCLEOTIDE SEQUENCE</scope>
</reference>
<evidence type="ECO:0000313" key="2">
    <source>
        <dbReference type="EMBL" id="CAB4632026.1"/>
    </source>
</evidence>
<dbReference type="EMBL" id="CAEZVJ010000090">
    <property type="protein sequence ID" value="CAB4632026.1"/>
    <property type="molecule type" value="Genomic_DNA"/>
</dbReference>
<dbReference type="PANTHER" id="PTHR43317">
    <property type="entry name" value="THERMOSPERMINE SYNTHASE ACAULIS5"/>
    <property type="match status" value="1"/>
</dbReference>
<dbReference type="CDD" id="cd02440">
    <property type="entry name" value="AdoMet_MTases"/>
    <property type="match status" value="1"/>
</dbReference>
<protein>
    <submittedName>
        <fullName evidence="2">Unannotated protein</fullName>
    </submittedName>
</protein>
<dbReference type="InterPro" id="IPR029063">
    <property type="entry name" value="SAM-dependent_MTases_sf"/>
</dbReference>
<dbReference type="GO" id="GO:0006596">
    <property type="term" value="P:polyamine biosynthetic process"/>
    <property type="evidence" value="ECO:0007669"/>
    <property type="project" value="UniProtKB-KW"/>
</dbReference>
<dbReference type="SUPFAM" id="SSF53335">
    <property type="entry name" value="S-adenosyl-L-methionine-dependent methyltransferases"/>
    <property type="match status" value="1"/>
</dbReference>
<keyword evidence="1" id="KW-0620">Polyamine biosynthesis</keyword>
<dbReference type="AlphaFoldDB" id="A0A6J6J5C9"/>
<name>A0A6J6J5C9_9ZZZZ</name>
<dbReference type="PANTHER" id="PTHR43317:SF1">
    <property type="entry name" value="THERMOSPERMINE SYNTHASE ACAULIS5"/>
    <property type="match status" value="1"/>
</dbReference>
<gene>
    <name evidence="2" type="ORF">UFOPK1961_00827</name>
</gene>